<dbReference type="PATRIC" id="fig|1423734.3.peg.981"/>
<reference evidence="1 2" key="1">
    <citation type="journal article" date="2015" name="Genome Announc.">
        <title>Expanding the biotechnology potential of lactobacilli through comparative genomics of 213 strains and associated genera.</title>
        <authorList>
            <person name="Sun Z."/>
            <person name="Harris H.M."/>
            <person name="McCann A."/>
            <person name="Guo C."/>
            <person name="Argimon S."/>
            <person name="Zhang W."/>
            <person name="Yang X."/>
            <person name="Jeffery I.B."/>
            <person name="Cooney J.C."/>
            <person name="Kagawa T.F."/>
            <person name="Liu W."/>
            <person name="Song Y."/>
            <person name="Salvetti E."/>
            <person name="Wrobel A."/>
            <person name="Rasinkangas P."/>
            <person name="Parkhill J."/>
            <person name="Rea M.C."/>
            <person name="O'Sullivan O."/>
            <person name="Ritari J."/>
            <person name="Douillard F.P."/>
            <person name="Paul Ross R."/>
            <person name="Yang R."/>
            <person name="Briner A.E."/>
            <person name="Felis G.E."/>
            <person name="de Vos W.M."/>
            <person name="Barrangou R."/>
            <person name="Klaenhammer T.R."/>
            <person name="Caufield P.W."/>
            <person name="Cui Y."/>
            <person name="Zhang H."/>
            <person name="O'Toole P.W."/>
        </authorList>
    </citation>
    <scope>NUCLEOTIDE SEQUENCE [LARGE SCALE GENOMIC DNA]</scope>
    <source>
        <strain evidence="1 2">DSM 18527</strain>
    </source>
</reference>
<comment type="caution">
    <text evidence="1">The sequence shown here is derived from an EMBL/GenBank/DDBJ whole genome shotgun (WGS) entry which is preliminary data.</text>
</comment>
<organism evidence="1 2">
    <name type="scientific">Agrilactobacillus composti DSM 18527 = JCM 14202</name>
    <dbReference type="NCBI Taxonomy" id="1423734"/>
    <lineage>
        <taxon>Bacteria</taxon>
        <taxon>Bacillati</taxon>
        <taxon>Bacillota</taxon>
        <taxon>Bacilli</taxon>
        <taxon>Lactobacillales</taxon>
        <taxon>Lactobacillaceae</taxon>
        <taxon>Agrilactobacillus</taxon>
    </lineage>
</organism>
<proteinExistence type="predicted"/>
<evidence type="ECO:0000313" key="1">
    <source>
        <dbReference type="EMBL" id="KRM35569.1"/>
    </source>
</evidence>
<dbReference type="Proteomes" id="UP000051236">
    <property type="component" value="Unassembled WGS sequence"/>
</dbReference>
<dbReference type="AlphaFoldDB" id="X0PHX1"/>
<dbReference type="STRING" id="1423734.FC83_GL000967"/>
<dbReference type="OrthoDB" id="1699217at2"/>
<sequence length="60" mass="7288">MVLSEARKRANKRWDEKNRERKRYLNKRSTARCFIANHATDEDIETLQALINERKKSRLE</sequence>
<keyword evidence="2" id="KW-1185">Reference proteome</keyword>
<protein>
    <submittedName>
        <fullName evidence="1">Uncharacterized protein</fullName>
    </submittedName>
</protein>
<evidence type="ECO:0000313" key="2">
    <source>
        <dbReference type="Proteomes" id="UP000051236"/>
    </source>
</evidence>
<dbReference type="RefSeq" id="WP_035455565.1">
    <property type="nucleotide sequence ID" value="NZ_AZGA01000014.1"/>
</dbReference>
<dbReference type="EMBL" id="AZGA01000014">
    <property type="protein sequence ID" value="KRM35569.1"/>
    <property type="molecule type" value="Genomic_DNA"/>
</dbReference>
<accession>X0PHX1</accession>
<dbReference type="eggNOG" id="ENOG5030AQA">
    <property type="taxonomic scope" value="Bacteria"/>
</dbReference>
<name>X0PHX1_9LACO</name>
<gene>
    <name evidence="1" type="ORF">FC83_GL000967</name>
</gene>